<name>X1AGC7_9ZZZZ</name>
<feature type="non-terminal residue" evidence="1">
    <location>
        <position position="85"/>
    </location>
</feature>
<accession>X1AGC7</accession>
<dbReference type="AlphaFoldDB" id="X1AGC7"/>
<organism evidence="1">
    <name type="scientific">marine sediment metagenome</name>
    <dbReference type="NCBI Taxonomy" id="412755"/>
    <lineage>
        <taxon>unclassified sequences</taxon>
        <taxon>metagenomes</taxon>
        <taxon>ecological metagenomes</taxon>
    </lineage>
</organism>
<comment type="caution">
    <text evidence="1">The sequence shown here is derived from an EMBL/GenBank/DDBJ whole genome shotgun (WGS) entry which is preliminary data.</text>
</comment>
<protein>
    <submittedName>
        <fullName evidence="1">Uncharacterized protein</fullName>
    </submittedName>
</protein>
<dbReference type="EMBL" id="BART01005662">
    <property type="protein sequence ID" value="GAG68827.1"/>
    <property type="molecule type" value="Genomic_DNA"/>
</dbReference>
<proteinExistence type="predicted"/>
<evidence type="ECO:0000313" key="1">
    <source>
        <dbReference type="EMBL" id="GAG68827.1"/>
    </source>
</evidence>
<gene>
    <name evidence="1" type="ORF">S01H4_12938</name>
</gene>
<sequence length="85" mass="9062">MTVDVLTFAKKLDNYAIDATGAGATGTTYWLDTTHYRVTVPASKRWKFIAGWCGRAVNSNANGFIRNAADDPLCSFVTQAAAASG</sequence>
<reference evidence="1" key="1">
    <citation type="journal article" date="2014" name="Front. Microbiol.">
        <title>High frequency of phylogenetically diverse reductive dehalogenase-homologous genes in deep subseafloor sedimentary metagenomes.</title>
        <authorList>
            <person name="Kawai M."/>
            <person name="Futagami T."/>
            <person name="Toyoda A."/>
            <person name="Takaki Y."/>
            <person name="Nishi S."/>
            <person name="Hori S."/>
            <person name="Arai W."/>
            <person name="Tsubouchi T."/>
            <person name="Morono Y."/>
            <person name="Uchiyama I."/>
            <person name="Ito T."/>
            <person name="Fujiyama A."/>
            <person name="Inagaki F."/>
            <person name="Takami H."/>
        </authorList>
    </citation>
    <scope>NUCLEOTIDE SEQUENCE</scope>
    <source>
        <strain evidence="1">Expedition CK06-06</strain>
    </source>
</reference>